<dbReference type="InterPro" id="IPR052514">
    <property type="entry name" value="SAM-dependent_MTase"/>
</dbReference>
<dbReference type="InterPro" id="IPR029063">
    <property type="entry name" value="SAM-dependent_MTases_sf"/>
</dbReference>
<dbReference type="Gene3D" id="3.40.50.150">
    <property type="entry name" value="Vaccinia Virus protein VP39"/>
    <property type="match status" value="1"/>
</dbReference>
<protein>
    <recommendedName>
        <fullName evidence="1">Methyltransferase FkbM domain-containing protein</fullName>
    </recommendedName>
</protein>
<proteinExistence type="predicted"/>
<keyword evidence="3" id="KW-1185">Reference proteome</keyword>
<evidence type="ECO:0000313" key="3">
    <source>
        <dbReference type="Proteomes" id="UP000642829"/>
    </source>
</evidence>
<name>A0A8J3DIB1_9BACT</name>
<dbReference type="SUPFAM" id="SSF53335">
    <property type="entry name" value="S-adenosyl-L-methionine-dependent methyltransferases"/>
    <property type="match status" value="1"/>
</dbReference>
<evidence type="ECO:0000313" key="2">
    <source>
        <dbReference type="EMBL" id="GHB96224.1"/>
    </source>
</evidence>
<gene>
    <name evidence="2" type="ORF">GCM10007047_09990</name>
</gene>
<evidence type="ECO:0000259" key="1">
    <source>
        <dbReference type="Pfam" id="PF05050"/>
    </source>
</evidence>
<dbReference type="PANTHER" id="PTHR34203">
    <property type="entry name" value="METHYLTRANSFERASE, FKBM FAMILY PROTEIN"/>
    <property type="match status" value="1"/>
</dbReference>
<dbReference type="InterPro" id="IPR006342">
    <property type="entry name" value="FkbM_mtfrase"/>
</dbReference>
<comment type="caution">
    <text evidence="2">The sequence shown here is derived from an EMBL/GenBank/DDBJ whole genome shotgun (WGS) entry which is preliminary data.</text>
</comment>
<dbReference type="RefSeq" id="WP_189512488.1">
    <property type="nucleotide sequence ID" value="NZ_BMXG01000005.1"/>
</dbReference>
<dbReference type="PANTHER" id="PTHR34203:SF15">
    <property type="entry name" value="SLL1173 PROTEIN"/>
    <property type="match status" value="1"/>
</dbReference>
<organism evidence="2 3">
    <name type="scientific">Cerasicoccus arenae</name>
    <dbReference type="NCBI Taxonomy" id="424488"/>
    <lineage>
        <taxon>Bacteria</taxon>
        <taxon>Pseudomonadati</taxon>
        <taxon>Verrucomicrobiota</taxon>
        <taxon>Opitutia</taxon>
        <taxon>Puniceicoccales</taxon>
        <taxon>Cerasicoccaceae</taxon>
        <taxon>Cerasicoccus</taxon>
    </lineage>
</organism>
<sequence>MKRYLKALVDQRFPSLGIAYRRLRDDWIYAITKPYQSQLGFTIYGDVSRYFTSGDAVSDRLDSEEITDFQDRLADADVFVDIGANIGVFTLLAARAGLPCIAIEAHPKNFQNLLRNLEANDISGVECFNFALSDDVGFVRLFGSGEMASLNQEWGGKSAVQSMLVARTTLDRLIGDRFAGKRLLIKMDVEGHEFHVLQGASGILAKTPKPTWMFEHGFRHNFADVNPHYVDVLNMFWNAGYCLTPADTDASVEPDRVRQLVADREDPFPGNLNFVARAN</sequence>
<dbReference type="AlphaFoldDB" id="A0A8J3DIB1"/>
<dbReference type="EMBL" id="BMXG01000005">
    <property type="protein sequence ID" value="GHB96224.1"/>
    <property type="molecule type" value="Genomic_DNA"/>
</dbReference>
<dbReference type="Pfam" id="PF05050">
    <property type="entry name" value="Methyltransf_21"/>
    <property type="match status" value="1"/>
</dbReference>
<dbReference type="NCBIfam" id="TIGR01444">
    <property type="entry name" value="fkbM_fam"/>
    <property type="match status" value="1"/>
</dbReference>
<reference evidence="2" key="1">
    <citation type="journal article" date="2014" name="Int. J. Syst. Evol. Microbiol.">
        <title>Complete genome sequence of Corynebacterium casei LMG S-19264T (=DSM 44701T), isolated from a smear-ripened cheese.</title>
        <authorList>
            <consortium name="US DOE Joint Genome Institute (JGI-PGF)"/>
            <person name="Walter F."/>
            <person name="Albersmeier A."/>
            <person name="Kalinowski J."/>
            <person name="Ruckert C."/>
        </authorList>
    </citation>
    <scope>NUCLEOTIDE SEQUENCE</scope>
    <source>
        <strain evidence="2">KCTC 12870</strain>
    </source>
</reference>
<accession>A0A8J3DIB1</accession>
<reference evidence="2" key="2">
    <citation type="submission" date="2020-09" db="EMBL/GenBank/DDBJ databases">
        <authorList>
            <person name="Sun Q."/>
            <person name="Kim S."/>
        </authorList>
    </citation>
    <scope>NUCLEOTIDE SEQUENCE</scope>
    <source>
        <strain evidence="2">KCTC 12870</strain>
    </source>
</reference>
<feature type="domain" description="Methyltransferase FkbM" evidence="1">
    <location>
        <begin position="81"/>
        <end position="241"/>
    </location>
</feature>
<dbReference type="Proteomes" id="UP000642829">
    <property type="component" value="Unassembled WGS sequence"/>
</dbReference>